<evidence type="ECO:0000313" key="4">
    <source>
        <dbReference type="Proteomes" id="UP000261580"/>
    </source>
</evidence>
<feature type="compositionally biased region" description="Basic and acidic residues" evidence="1">
    <location>
        <begin position="131"/>
        <end position="173"/>
    </location>
</feature>
<dbReference type="PANTHER" id="PTHR22993">
    <property type="entry name" value="FORMAMIDOPYRIMIDINE-DNA GLYCOSYLASE"/>
    <property type="match status" value="1"/>
</dbReference>
<dbReference type="Bgee" id="ENSNBRG00000017209">
    <property type="expression patterns" value="Expressed in muscle tissue and 6 other cell types or tissues"/>
</dbReference>
<dbReference type="GO" id="GO:0003906">
    <property type="term" value="F:DNA-(apurinic or apyrimidinic site) endonuclease activity"/>
    <property type="evidence" value="ECO:0007669"/>
    <property type="project" value="TreeGrafter"/>
</dbReference>
<dbReference type="GO" id="GO:0005634">
    <property type="term" value="C:nucleus"/>
    <property type="evidence" value="ECO:0007669"/>
    <property type="project" value="TreeGrafter"/>
</dbReference>
<evidence type="ECO:0000256" key="1">
    <source>
        <dbReference type="SAM" id="MobiDB-lite"/>
    </source>
</evidence>
<dbReference type="Proteomes" id="UP000261580">
    <property type="component" value="Unassembled WGS sequence"/>
</dbReference>
<evidence type="ECO:0000259" key="2">
    <source>
        <dbReference type="Pfam" id="PF09292"/>
    </source>
</evidence>
<proteinExistence type="predicted"/>
<dbReference type="Ensembl" id="ENSNBRT00000023020.1">
    <property type="protein sequence ID" value="ENSNBRP00000022425.1"/>
    <property type="gene ID" value="ENSNBRG00000017209.1"/>
</dbReference>
<sequence>TFSTVLFLFFFSRSNIPPFVAAKTVLEGLGLFFTVSLFDSSQKTSVRTKNKLMKHQMDDLLRLCHTVPLEVVNLGGKGYDPASRDFSDFEAWLQCYYVDGMKTLRDHNGRTIWFRGDPGPMAPKGNVLKKIKQEGGMKTPKKEKDARLEEAESKRRKSGETHEVNTPQRETRSNARRRKTSSVGVTAGAAICKNENILSSGEE</sequence>
<protein>
    <recommendedName>
        <fullName evidence="2">Endonuclease VIII-like 1 DNA binding domain-containing protein</fullName>
    </recommendedName>
</protein>
<reference evidence="3" key="2">
    <citation type="submission" date="2025-09" db="UniProtKB">
        <authorList>
            <consortium name="Ensembl"/>
        </authorList>
    </citation>
    <scope>IDENTIFICATION</scope>
</reference>
<dbReference type="SUPFAM" id="SSF57716">
    <property type="entry name" value="Glucocorticoid receptor-like (DNA-binding domain)"/>
    <property type="match status" value="1"/>
</dbReference>
<dbReference type="GO" id="GO:0006284">
    <property type="term" value="P:base-excision repair"/>
    <property type="evidence" value="ECO:0007669"/>
    <property type="project" value="TreeGrafter"/>
</dbReference>
<dbReference type="InterPro" id="IPR015371">
    <property type="entry name" value="Endonuclease-VIII_DNA-bd"/>
</dbReference>
<feature type="domain" description="Endonuclease VIII-like 1 DNA binding" evidence="2">
    <location>
        <begin position="85"/>
        <end position="123"/>
    </location>
</feature>
<accession>A0A3Q4HGD7</accession>
<reference evidence="3" key="1">
    <citation type="submission" date="2025-08" db="UniProtKB">
        <authorList>
            <consortium name="Ensembl"/>
        </authorList>
    </citation>
    <scope>IDENTIFICATION</scope>
</reference>
<dbReference type="Pfam" id="PF09292">
    <property type="entry name" value="Neil1-DNA_bind"/>
    <property type="match status" value="1"/>
</dbReference>
<feature type="region of interest" description="Disordered" evidence="1">
    <location>
        <begin position="115"/>
        <end position="187"/>
    </location>
</feature>
<dbReference type="OMA" id="GAAICKN"/>
<keyword evidence="4" id="KW-1185">Reference proteome</keyword>
<evidence type="ECO:0000313" key="3">
    <source>
        <dbReference type="Ensembl" id="ENSNBRP00000022425.1"/>
    </source>
</evidence>
<dbReference type="PANTHER" id="PTHR22993:SF27">
    <property type="entry name" value="ENDONUCLEASE 8-LIKE 1"/>
    <property type="match status" value="1"/>
</dbReference>
<dbReference type="STRING" id="32507.ENSNBRP00000022425"/>
<dbReference type="AlphaFoldDB" id="A0A3Q4HGD7"/>
<name>A0A3Q4HGD7_NEOBR</name>
<dbReference type="Gene3D" id="1.10.8.50">
    <property type="match status" value="1"/>
</dbReference>
<organism evidence="3 4">
    <name type="scientific">Neolamprologus brichardi</name>
    <name type="common">Fairy cichlid</name>
    <name type="synonym">Lamprologus brichardi</name>
    <dbReference type="NCBI Taxonomy" id="32507"/>
    <lineage>
        <taxon>Eukaryota</taxon>
        <taxon>Metazoa</taxon>
        <taxon>Chordata</taxon>
        <taxon>Craniata</taxon>
        <taxon>Vertebrata</taxon>
        <taxon>Euteleostomi</taxon>
        <taxon>Actinopterygii</taxon>
        <taxon>Neopterygii</taxon>
        <taxon>Teleostei</taxon>
        <taxon>Neoteleostei</taxon>
        <taxon>Acanthomorphata</taxon>
        <taxon>Ovalentaria</taxon>
        <taxon>Cichlomorphae</taxon>
        <taxon>Cichliformes</taxon>
        <taxon>Cichlidae</taxon>
        <taxon>African cichlids</taxon>
        <taxon>Pseudocrenilabrinae</taxon>
        <taxon>Lamprologini</taxon>
        <taxon>Neolamprologus</taxon>
    </lineage>
</organism>
<dbReference type="GeneTree" id="ENSGT00940000153230"/>
<dbReference type="GO" id="GO:0019104">
    <property type="term" value="F:DNA N-glycosylase activity"/>
    <property type="evidence" value="ECO:0007669"/>
    <property type="project" value="TreeGrafter"/>
</dbReference>